<dbReference type="RefSeq" id="WP_304447121.1">
    <property type="nucleotide sequence ID" value="NZ_JARRAH010000001.1"/>
</dbReference>
<evidence type="ECO:0000256" key="1">
    <source>
        <dbReference type="ARBA" id="ARBA00022679"/>
    </source>
</evidence>
<comment type="caution">
    <text evidence="4">The sequence shown here is derived from an EMBL/GenBank/DDBJ whole genome shotgun (WGS) entry which is preliminary data.</text>
</comment>
<dbReference type="GO" id="GO:0016746">
    <property type="term" value="F:acyltransferase activity"/>
    <property type="evidence" value="ECO:0007669"/>
    <property type="project" value="UniProtKB-KW"/>
</dbReference>
<dbReference type="PANTHER" id="PTHR43877">
    <property type="entry name" value="AMINOALKYLPHOSPHONATE N-ACETYLTRANSFERASE-RELATED-RELATED"/>
    <property type="match status" value="1"/>
</dbReference>
<keyword evidence="5" id="KW-1185">Reference proteome</keyword>
<gene>
    <name evidence="4" type="ORF">ACFQHK_02730</name>
</gene>
<keyword evidence="2 4" id="KW-0012">Acyltransferase</keyword>
<feature type="domain" description="N-acetyltransferase" evidence="3">
    <location>
        <begin position="3"/>
        <end position="138"/>
    </location>
</feature>
<dbReference type="Gene3D" id="3.40.630.30">
    <property type="match status" value="1"/>
</dbReference>
<dbReference type="EC" id="2.3.-.-" evidence="4"/>
<reference evidence="4 5" key="1">
    <citation type="journal article" date="2019" name="Int. J. Syst. Evol. Microbiol.">
        <title>The Global Catalogue of Microorganisms (GCM) 10K type strain sequencing project: providing services to taxonomists for standard genome sequencing and annotation.</title>
        <authorList>
            <consortium name="The Broad Institute Genomics Platform"/>
            <consortium name="The Broad Institute Genome Sequencing Center for Infectious Disease"/>
            <person name="Wu L."/>
            <person name="Ma J."/>
        </authorList>
    </citation>
    <scope>NUCLEOTIDE SEQUENCE [LARGE SCALE GENOMIC DNA]</scope>
    <source>
        <strain evidence="4 5">PSRA2</strain>
    </source>
</reference>
<evidence type="ECO:0000259" key="3">
    <source>
        <dbReference type="PROSITE" id="PS51186"/>
    </source>
</evidence>
<dbReference type="InterPro" id="IPR016181">
    <property type="entry name" value="Acyl_CoA_acyltransferase"/>
</dbReference>
<dbReference type="InterPro" id="IPR050832">
    <property type="entry name" value="Bact_Acetyltransf"/>
</dbReference>
<dbReference type="AlphaFoldDB" id="A0ABD5U4F2"/>
<dbReference type="SUPFAM" id="SSF55729">
    <property type="entry name" value="Acyl-CoA N-acyltransferases (Nat)"/>
    <property type="match status" value="1"/>
</dbReference>
<proteinExistence type="predicted"/>
<accession>A0ABD5U4F2</accession>
<dbReference type="EMBL" id="JBHSXM010000001">
    <property type="protein sequence ID" value="MFC6835420.1"/>
    <property type="molecule type" value="Genomic_DNA"/>
</dbReference>
<dbReference type="InterPro" id="IPR000182">
    <property type="entry name" value="GNAT_dom"/>
</dbReference>
<organism evidence="4 5">
    <name type="scientific">Halomarina ordinaria</name>
    <dbReference type="NCBI Taxonomy" id="3033939"/>
    <lineage>
        <taxon>Archaea</taxon>
        <taxon>Methanobacteriati</taxon>
        <taxon>Methanobacteriota</taxon>
        <taxon>Stenosarchaea group</taxon>
        <taxon>Halobacteria</taxon>
        <taxon>Halobacteriales</taxon>
        <taxon>Natronomonadaceae</taxon>
        <taxon>Halomarina</taxon>
    </lineage>
</organism>
<dbReference type="Proteomes" id="UP001596406">
    <property type="component" value="Unassembled WGS sequence"/>
</dbReference>
<evidence type="ECO:0000313" key="4">
    <source>
        <dbReference type="EMBL" id="MFC6835420.1"/>
    </source>
</evidence>
<sequence length="138" mass="15555">MTTTTRELTAESDRRAACSLLAQLFSDVEEDRIRGFLDDDAYHLFGRFADGTLVGVAGASVRPVLHHERHVWLSDLVVDADRRGEGHGARLLGFVEEWARERDCDLVAFAVRAGNDGAERFYEAHGYEAWGSVYERRL</sequence>
<protein>
    <submittedName>
        <fullName evidence="4">GNAT family N-acetyltransferase</fullName>
        <ecNumber evidence="4">2.3.-.-</ecNumber>
    </submittedName>
</protein>
<evidence type="ECO:0000313" key="5">
    <source>
        <dbReference type="Proteomes" id="UP001596406"/>
    </source>
</evidence>
<name>A0ABD5U4F2_9EURY</name>
<keyword evidence="1 4" id="KW-0808">Transferase</keyword>
<dbReference type="PANTHER" id="PTHR43877:SF2">
    <property type="entry name" value="AMINOALKYLPHOSPHONATE N-ACETYLTRANSFERASE-RELATED"/>
    <property type="match status" value="1"/>
</dbReference>
<dbReference type="PROSITE" id="PS51186">
    <property type="entry name" value="GNAT"/>
    <property type="match status" value="1"/>
</dbReference>
<dbReference type="Pfam" id="PF00583">
    <property type="entry name" value="Acetyltransf_1"/>
    <property type="match status" value="1"/>
</dbReference>
<dbReference type="CDD" id="cd04301">
    <property type="entry name" value="NAT_SF"/>
    <property type="match status" value="1"/>
</dbReference>
<evidence type="ECO:0000256" key="2">
    <source>
        <dbReference type="ARBA" id="ARBA00023315"/>
    </source>
</evidence>